<feature type="non-terminal residue" evidence="2">
    <location>
        <position position="97"/>
    </location>
</feature>
<comment type="caution">
    <text evidence="2">The sequence shown here is derived from an EMBL/GenBank/DDBJ whole genome shotgun (WGS) entry which is preliminary data.</text>
</comment>
<accession>A0ABS9JM22</accession>
<keyword evidence="3" id="KW-1185">Reference proteome</keyword>
<evidence type="ECO:0000313" key="2">
    <source>
        <dbReference type="EMBL" id="MCG0066621.1"/>
    </source>
</evidence>
<feature type="compositionally biased region" description="Polar residues" evidence="1">
    <location>
        <begin position="83"/>
        <end position="97"/>
    </location>
</feature>
<gene>
    <name evidence="2" type="ORF">L0F81_25675</name>
</gene>
<evidence type="ECO:0000313" key="3">
    <source>
        <dbReference type="Proteomes" id="UP001299012"/>
    </source>
</evidence>
<feature type="compositionally biased region" description="Gly residues" evidence="1">
    <location>
        <begin position="1"/>
        <end position="13"/>
    </location>
</feature>
<organism evidence="2 3">
    <name type="scientific">Streptomyces tricolor</name>
    <dbReference type="NCBI Taxonomy" id="68277"/>
    <lineage>
        <taxon>Bacteria</taxon>
        <taxon>Bacillati</taxon>
        <taxon>Actinomycetota</taxon>
        <taxon>Actinomycetes</taxon>
        <taxon>Kitasatosporales</taxon>
        <taxon>Streptomycetaceae</taxon>
        <taxon>Streptomyces</taxon>
        <taxon>Streptomyces violaceoruber group</taxon>
    </lineage>
</organism>
<dbReference type="EMBL" id="JAKKZF010000114">
    <property type="protein sequence ID" value="MCG0066621.1"/>
    <property type="molecule type" value="Genomic_DNA"/>
</dbReference>
<dbReference type="Proteomes" id="UP001299012">
    <property type="component" value="Unassembled WGS sequence"/>
</dbReference>
<protein>
    <submittedName>
        <fullName evidence="2">Uncharacterized protein</fullName>
    </submittedName>
</protein>
<feature type="region of interest" description="Disordered" evidence="1">
    <location>
        <begin position="1"/>
        <end position="97"/>
    </location>
</feature>
<name>A0ABS9JM22_9ACTN</name>
<sequence>MPVGETGGDGGAGQRRRLAAQDRAPPAAGQRAVARAPLAGPSAGAGGAAAAPPPLGPDHDDLRPARQPGRCRPHAQRPGTAGHSASRSLGRRSTASG</sequence>
<reference evidence="2 3" key="1">
    <citation type="submission" date="2022-01" db="EMBL/GenBank/DDBJ databases">
        <title>Draft Genome Sequences of Seven Type Strains of the Genus Streptomyces.</title>
        <authorList>
            <person name="Aziz S."/>
            <person name="Coretto E."/>
            <person name="Chronakova A."/>
            <person name="Sproer C."/>
            <person name="Huber K."/>
            <person name="Nouioui I."/>
            <person name="Gross H."/>
        </authorList>
    </citation>
    <scope>NUCLEOTIDE SEQUENCE [LARGE SCALE GENOMIC DNA]</scope>
    <source>
        <strain evidence="2 3">DSM 41685</strain>
    </source>
</reference>
<proteinExistence type="predicted"/>
<evidence type="ECO:0000256" key="1">
    <source>
        <dbReference type="SAM" id="MobiDB-lite"/>
    </source>
</evidence>